<dbReference type="EMBL" id="CYKH01000713">
    <property type="protein sequence ID" value="CUG24143.1"/>
    <property type="molecule type" value="Genomic_DNA"/>
</dbReference>
<dbReference type="Pfam" id="PF13360">
    <property type="entry name" value="PQQ_2"/>
    <property type="match status" value="1"/>
</dbReference>
<keyword evidence="3" id="KW-1185">Reference proteome</keyword>
<feature type="domain" description="Pyrrolo-quinoline quinone repeat" evidence="1">
    <location>
        <begin position="12"/>
        <end position="225"/>
    </location>
</feature>
<sequence>MANEANSNLGSGLLTAVDNSTGKVLWSMNVSSTGYGEGVGTLGDSFVVFDSNAQLTAVRASTGAILWSKPAPVVPIAQAFVANAENDLVAYMSYEGTVTLFRGATGNVIWTAAVSVAPWVVQGYCSISLSPEYVVAVFYGALFTFNVASTSGSALYERNVTESFIFASPRFAIAGDTFVFCTSSTVSTLELSTGTISSIAALNTSDYTYNEVVIAPDAIQLYIVAMDGQFTKRGKDLRGRGGNNMPMLVTANNVHDGSQAWEWFTDDTVSFLTVVSQQVICFVTTGGPTALWTKNGLLAASAVGGIDYSEPAPPLLYQGTVWYYASEFFHAFPETINFIGALSGL</sequence>
<dbReference type="Gene3D" id="2.130.10.10">
    <property type="entry name" value="YVTN repeat-like/Quinoprotein amine dehydrogenase"/>
    <property type="match status" value="1"/>
</dbReference>
<protein>
    <recommendedName>
        <fullName evidence="1">Pyrrolo-quinoline quinone repeat domain-containing protein</fullName>
    </recommendedName>
</protein>
<organism evidence="2 3">
    <name type="scientific">Bodo saltans</name>
    <name type="common">Flagellated protozoan</name>
    <dbReference type="NCBI Taxonomy" id="75058"/>
    <lineage>
        <taxon>Eukaryota</taxon>
        <taxon>Discoba</taxon>
        <taxon>Euglenozoa</taxon>
        <taxon>Kinetoplastea</taxon>
        <taxon>Metakinetoplastina</taxon>
        <taxon>Eubodonida</taxon>
        <taxon>Bodonidae</taxon>
        <taxon>Bodo</taxon>
    </lineage>
</organism>
<reference evidence="3" key="1">
    <citation type="submission" date="2015-09" db="EMBL/GenBank/DDBJ databases">
        <authorList>
            <consortium name="Pathogen Informatics"/>
        </authorList>
    </citation>
    <scope>NUCLEOTIDE SEQUENCE [LARGE SCALE GENOMIC DNA]</scope>
    <source>
        <strain evidence="3">Lake Konstanz</strain>
    </source>
</reference>
<evidence type="ECO:0000313" key="2">
    <source>
        <dbReference type="EMBL" id="CUG24143.1"/>
    </source>
</evidence>
<accession>A0A0S4J2K0</accession>
<gene>
    <name evidence="2" type="ORF">BSAL_76265</name>
</gene>
<name>A0A0S4J2K0_BODSA</name>
<evidence type="ECO:0000313" key="3">
    <source>
        <dbReference type="Proteomes" id="UP000051952"/>
    </source>
</evidence>
<dbReference type="VEuPathDB" id="TriTrypDB:BSAL_76265"/>
<dbReference type="InterPro" id="IPR015943">
    <property type="entry name" value="WD40/YVTN_repeat-like_dom_sf"/>
</dbReference>
<dbReference type="Proteomes" id="UP000051952">
    <property type="component" value="Unassembled WGS sequence"/>
</dbReference>
<proteinExistence type="predicted"/>
<dbReference type="InterPro" id="IPR011047">
    <property type="entry name" value="Quinoprotein_ADH-like_sf"/>
</dbReference>
<evidence type="ECO:0000259" key="1">
    <source>
        <dbReference type="Pfam" id="PF13360"/>
    </source>
</evidence>
<dbReference type="InterPro" id="IPR002372">
    <property type="entry name" value="PQQ_rpt_dom"/>
</dbReference>
<dbReference type="SUPFAM" id="SSF50998">
    <property type="entry name" value="Quinoprotein alcohol dehydrogenase-like"/>
    <property type="match status" value="1"/>
</dbReference>
<dbReference type="AlphaFoldDB" id="A0A0S4J2K0"/>
<dbReference type="OrthoDB" id="416253at2759"/>